<dbReference type="InterPro" id="IPR024515">
    <property type="entry name" value="DUF3397"/>
</dbReference>
<reference evidence="2 3" key="1">
    <citation type="submission" date="2022-04" db="EMBL/GenBank/DDBJ databases">
        <title>Halobacillus sp. isolated from saltern.</title>
        <authorList>
            <person name="Won M."/>
            <person name="Lee C.-M."/>
            <person name="Woen H.-Y."/>
            <person name="Kwon S.-W."/>
        </authorList>
    </citation>
    <scope>NUCLEOTIDE SEQUENCE [LARGE SCALE GENOMIC DNA]</scope>
    <source>
        <strain evidence="2 3">SSBR10-3</strain>
    </source>
</reference>
<dbReference type="Pfam" id="PF11877">
    <property type="entry name" value="DUF3397"/>
    <property type="match status" value="1"/>
</dbReference>
<sequence length="127" mass="15028">MSDFIIKVAALVITLPIPFLILFYFFARKWCRHKRKAVHYTATITAPIFILAVHVLLFVQFERSFFAYIIIMLLCILSFSIIIQYKLHEEVRLGRAFKGFFRFSFLLFLIVYSGLSLFGLIERLFFT</sequence>
<dbReference type="RefSeq" id="WP_244708501.1">
    <property type="nucleotide sequence ID" value="NZ_CP095073.1"/>
</dbReference>
<keyword evidence="1" id="KW-0472">Membrane</keyword>
<keyword evidence="3" id="KW-1185">Reference proteome</keyword>
<organism evidence="2 3">
    <name type="scientific">Halobacillus salinarum</name>
    <dbReference type="NCBI Taxonomy" id="2932257"/>
    <lineage>
        <taxon>Bacteria</taxon>
        <taxon>Bacillati</taxon>
        <taxon>Bacillota</taxon>
        <taxon>Bacilli</taxon>
        <taxon>Bacillales</taxon>
        <taxon>Bacillaceae</taxon>
        <taxon>Halobacillus</taxon>
    </lineage>
</organism>
<keyword evidence="1" id="KW-1133">Transmembrane helix</keyword>
<feature type="transmembrane region" description="Helical" evidence="1">
    <location>
        <begin position="6"/>
        <end position="26"/>
    </location>
</feature>
<dbReference type="Proteomes" id="UP000831787">
    <property type="component" value="Chromosome"/>
</dbReference>
<feature type="transmembrane region" description="Helical" evidence="1">
    <location>
        <begin position="99"/>
        <end position="121"/>
    </location>
</feature>
<protein>
    <submittedName>
        <fullName evidence="2">DUF3397 domain-containing protein</fullName>
    </submittedName>
</protein>
<evidence type="ECO:0000256" key="1">
    <source>
        <dbReference type="SAM" id="Phobius"/>
    </source>
</evidence>
<feature type="transmembrane region" description="Helical" evidence="1">
    <location>
        <begin position="38"/>
        <end position="59"/>
    </location>
</feature>
<accession>A0ABY4EI27</accession>
<feature type="transmembrane region" description="Helical" evidence="1">
    <location>
        <begin position="65"/>
        <end position="87"/>
    </location>
</feature>
<name>A0ABY4EI27_9BACI</name>
<gene>
    <name evidence="2" type="ORF">MUN89_14495</name>
</gene>
<keyword evidence="1" id="KW-0812">Transmembrane</keyword>
<evidence type="ECO:0000313" key="3">
    <source>
        <dbReference type="Proteomes" id="UP000831787"/>
    </source>
</evidence>
<proteinExistence type="predicted"/>
<dbReference type="EMBL" id="CP095073">
    <property type="protein sequence ID" value="UOQ43142.1"/>
    <property type="molecule type" value="Genomic_DNA"/>
</dbReference>
<evidence type="ECO:0000313" key="2">
    <source>
        <dbReference type="EMBL" id="UOQ43142.1"/>
    </source>
</evidence>